<dbReference type="SUPFAM" id="SSF55874">
    <property type="entry name" value="ATPase domain of HSP90 chaperone/DNA topoisomerase II/histidine kinase"/>
    <property type="match status" value="1"/>
</dbReference>
<dbReference type="GO" id="GO:0016020">
    <property type="term" value="C:membrane"/>
    <property type="evidence" value="ECO:0007669"/>
    <property type="project" value="UniProtKB-SubCell"/>
</dbReference>
<keyword evidence="8" id="KW-0175">Coiled coil</keyword>
<evidence type="ECO:0000259" key="11">
    <source>
        <dbReference type="PROSITE" id="PS50885"/>
    </source>
</evidence>
<evidence type="ECO:0000256" key="2">
    <source>
        <dbReference type="ARBA" id="ARBA00004370"/>
    </source>
</evidence>
<keyword evidence="4" id="KW-0597">Phosphoprotein</keyword>
<keyword evidence="6 12" id="KW-0418">Kinase</keyword>
<accession>A0A315ZYT0</accession>
<evidence type="ECO:0000313" key="13">
    <source>
        <dbReference type="Proteomes" id="UP000254051"/>
    </source>
</evidence>
<dbReference type="AlphaFoldDB" id="A0A315ZYT0"/>
<keyword evidence="13" id="KW-1185">Reference proteome</keyword>
<organism evidence="12 13">
    <name type="scientific">Faecalicatena contorta</name>
    <dbReference type="NCBI Taxonomy" id="39482"/>
    <lineage>
        <taxon>Bacteria</taxon>
        <taxon>Bacillati</taxon>
        <taxon>Bacillota</taxon>
        <taxon>Clostridia</taxon>
        <taxon>Lachnospirales</taxon>
        <taxon>Lachnospiraceae</taxon>
        <taxon>Faecalicatena</taxon>
    </lineage>
</organism>
<keyword evidence="9" id="KW-0812">Transmembrane</keyword>
<evidence type="ECO:0000256" key="1">
    <source>
        <dbReference type="ARBA" id="ARBA00000085"/>
    </source>
</evidence>
<evidence type="ECO:0000259" key="10">
    <source>
        <dbReference type="PROSITE" id="PS50109"/>
    </source>
</evidence>
<dbReference type="Pfam" id="PF06580">
    <property type="entry name" value="His_kinase"/>
    <property type="match status" value="1"/>
</dbReference>
<dbReference type="SUPFAM" id="SSF158472">
    <property type="entry name" value="HAMP domain-like"/>
    <property type="match status" value="1"/>
</dbReference>
<feature type="transmembrane region" description="Helical" evidence="9">
    <location>
        <begin position="285"/>
        <end position="306"/>
    </location>
</feature>
<evidence type="ECO:0000256" key="4">
    <source>
        <dbReference type="ARBA" id="ARBA00022553"/>
    </source>
</evidence>
<sequence>MRSIRSKVLISILLITVITATAITGIFYVKSAATIEENYISSNQQQNRQIIESLDQTTQEVYQVLVEASCDAVIKAKIKEYTAEKKDKTLIEIVSLLQNYNQRDTAISSFHLIIPDEQVLVTSEAYPKFKKVIERRSIEALIKETKDQAGPLLLNNLISGRRPHLAFAEPINDNGIVGYLCANIEERYLYYNYVSEMQNDTIKEVMLLDQNNEVITAGDDRQEEALARTVKVMKEKFKASDASLQDVRIDEETIYFYSRAPFSGCALYISVDREMVLGDLAKLRLYYLGILMIFLIIAGILASYLARLIYKPVQNLTRTVKRVSEGELSTRAQITSQDEMGDLAMEFNQMLNQIEILIKQLIEKEQLKKDAELEALQYQVTPHFMYNTLNSIKYAALIKGEKELADLIENFVELLQASISKKGVFLTVSEEVHILQNYVRLQEFRSNTAIKVIYEIEPAASNCLIPRLILQPIVENAILHGIDIKKGDSLILISAVVSGEKLEIEIKDNGRGMSEEQIRTLLNSQVKKTKGFTAVGIPNVRDRLSLYYGEKSRLRYVSSDQGTTVMIYLPATYDEKE</sequence>
<proteinExistence type="predicted"/>
<dbReference type="InterPro" id="IPR005467">
    <property type="entry name" value="His_kinase_dom"/>
</dbReference>
<evidence type="ECO:0000256" key="5">
    <source>
        <dbReference type="ARBA" id="ARBA00022679"/>
    </source>
</evidence>
<evidence type="ECO:0000256" key="9">
    <source>
        <dbReference type="SAM" id="Phobius"/>
    </source>
</evidence>
<reference evidence="13" key="1">
    <citation type="submission" date="2017-07" db="EMBL/GenBank/DDBJ databases">
        <authorList>
            <person name="Varghese N."/>
            <person name="Submissions S."/>
        </authorList>
    </citation>
    <scope>NUCLEOTIDE SEQUENCE [LARGE SCALE GENOMIC DNA]</scope>
    <source>
        <strain evidence="13">NLAE-zl-C134</strain>
    </source>
</reference>
<dbReference type="SMART" id="SM00304">
    <property type="entry name" value="HAMP"/>
    <property type="match status" value="1"/>
</dbReference>
<dbReference type="Proteomes" id="UP000254051">
    <property type="component" value="Unassembled WGS sequence"/>
</dbReference>
<evidence type="ECO:0000256" key="3">
    <source>
        <dbReference type="ARBA" id="ARBA00012438"/>
    </source>
</evidence>
<evidence type="ECO:0000256" key="8">
    <source>
        <dbReference type="SAM" id="Coils"/>
    </source>
</evidence>
<evidence type="ECO:0000313" key="12">
    <source>
        <dbReference type="EMBL" id="SUQ13389.1"/>
    </source>
</evidence>
<comment type="catalytic activity">
    <reaction evidence="1">
        <text>ATP + protein L-histidine = ADP + protein N-phospho-L-histidine.</text>
        <dbReference type="EC" id="2.7.13.3"/>
    </reaction>
</comment>
<evidence type="ECO:0000256" key="6">
    <source>
        <dbReference type="ARBA" id="ARBA00022777"/>
    </source>
</evidence>
<dbReference type="CDD" id="cd06225">
    <property type="entry name" value="HAMP"/>
    <property type="match status" value="1"/>
</dbReference>
<dbReference type="RefSeq" id="WP_181392757.1">
    <property type="nucleotide sequence ID" value="NZ_QGDS01000003.1"/>
</dbReference>
<keyword evidence="7" id="KW-0902">Two-component regulatory system</keyword>
<dbReference type="Pfam" id="PF00672">
    <property type="entry name" value="HAMP"/>
    <property type="match status" value="1"/>
</dbReference>
<dbReference type="PANTHER" id="PTHR34220">
    <property type="entry name" value="SENSOR HISTIDINE KINASE YPDA"/>
    <property type="match status" value="1"/>
</dbReference>
<dbReference type="EMBL" id="UHJJ01000003">
    <property type="protein sequence ID" value="SUQ13389.1"/>
    <property type="molecule type" value="Genomic_DNA"/>
</dbReference>
<feature type="domain" description="HAMP" evidence="11">
    <location>
        <begin position="307"/>
        <end position="359"/>
    </location>
</feature>
<dbReference type="GO" id="GO:0000155">
    <property type="term" value="F:phosphorelay sensor kinase activity"/>
    <property type="evidence" value="ECO:0007669"/>
    <property type="project" value="InterPro"/>
</dbReference>
<feature type="domain" description="Histidine kinase" evidence="10">
    <location>
        <begin position="342"/>
        <end position="573"/>
    </location>
</feature>
<dbReference type="EC" id="2.7.13.3" evidence="3"/>
<dbReference type="PROSITE" id="PS50885">
    <property type="entry name" value="HAMP"/>
    <property type="match status" value="1"/>
</dbReference>
<dbReference type="InterPro" id="IPR003594">
    <property type="entry name" value="HATPase_dom"/>
</dbReference>
<evidence type="ECO:0000256" key="7">
    <source>
        <dbReference type="ARBA" id="ARBA00023012"/>
    </source>
</evidence>
<gene>
    <name evidence="12" type="ORF">SAMN05216529_103117</name>
</gene>
<keyword evidence="9" id="KW-0472">Membrane</keyword>
<dbReference type="SMART" id="SM00387">
    <property type="entry name" value="HATPase_c"/>
    <property type="match status" value="1"/>
</dbReference>
<dbReference type="PROSITE" id="PS50109">
    <property type="entry name" value="HIS_KIN"/>
    <property type="match status" value="1"/>
</dbReference>
<dbReference type="InterPro" id="IPR050640">
    <property type="entry name" value="Bact_2-comp_sensor_kinase"/>
</dbReference>
<dbReference type="PANTHER" id="PTHR34220:SF7">
    <property type="entry name" value="SENSOR HISTIDINE KINASE YPDA"/>
    <property type="match status" value="1"/>
</dbReference>
<name>A0A315ZYT0_9FIRM</name>
<dbReference type="Gene3D" id="3.30.565.10">
    <property type="entry name" value="Histidine kinase-like ATPase, C-terminal domain"/>
    <property type="match status" value="1"/>
</dbReference>
<keyword evidence="9" id="KW-1133">Transmembrane helix</keyword>
<feature type="coiled-coil region" evidence="8">
    <location>
        <begin position="344"/>
        <end position="374"/>
    </location>
</feature>
<dbReference type="Pfam" id="PF02518">
    <property type="entry name" value="HATPase_c"/>
    <property type="match status" value="1"/>
</dbReference>
<dbReference type="InterPro" id="IPR010559">
    <property type="entry name" value="Sig_transdc_His_kin_internal"/>
</dbReference>
<dbReference type="Gene3D" id="6.10.340.10">
    <property type="match status" value="1"/>
</dbReference>
<comment type="subcellular location">
    <subcellularLocation>
        <location evidence="2">Membrane</location>
    </subcellularLocation>
</comment>
<keyword evidence="5" id="KW-0808">Transferase</keyword>
<dbReference type="InterPro" id="IPR036890">
    <property type="entry name" value="HATPase_C_sf"/>
</dbReference>
<protein>
    <recommendedName>
        <fullName evidence="3">histidine kinase</fullName>
        <ecNumber evidence="3">2.7.13.3</ecNumber>
    </recommendedName>
</protein>
<dbReference type="InterPro" id="IPR003660">
    <property type="entry name" value="HAMP_dom"/>
</dbReference>